<keyword evidence="1" id="KW-0805">Transcription regulation</keyword>
<gene>
    <name evidence="5" type="ORF">HLI_15695</name>
</gene>
<dbReference type="CDD" id="cd07377">
    <property type="entry name" value="WHTH_GntR"/>
    <property type="match status" value="1"/>
</dbReference>
<name>A0A410MFR6_9BACI</name>
<dbReference type="RefSeq" id="WP_128525813.1">
    <property type="nucleotide sequence ID" value="NZ_CP026118.1"/>
</dbReference>
<organism evidence="5 6">
    <name type="scientific">Halobacillus litoralis</name>
    <dbReference type="NCBI Taxonomy" id="45668"/>
    <lineage>
        <taxon>Bacteria</taxon>
        <taxon>Bacillati</taxon>
        <taxon>Bacillota</taxon>
        <taxon>Bacilli</taxon>
        <taxon>Bacillales</taxon>
        <taxon>Bacillaceae</taxon>
        <taxon>Halobacillus</taxon>
    </lineage>
</organism>
<dbReference type="InterPro" id="IPR036388">
    <property type="entry name" value="WH-like_DNA-bd_sf"/>
</dbReference>
<dbReference type="PANTHER" id="PTHR44846:SF17">
    <property type="entry name" value="GNTR-FAMILY TRANSCRIPTIONAL REGULATOR"/>
    <property type="match status" value="1"/>
</dbReference>
<dbReference type="InterPro" id="IPR028978">
    <property type="entry name" value="Chorismate_lyase_/UTRA_dom_sf"/>
</dbReference>
<dbReference type="InterPro" id="IPR000524">
    <property type="entry name" value="Tscrpt_reg_HTH_GntR"/>
</dbReference>
<feature type="domain" description="HTH gntR-type" evidence="4">
    <location>
        <begin position="6"/>
        <end position="73"/>
    </location>
</feature>
<accession>A0A410MFR6</accession>
<dbReference type="InterPro" id="IPR011663">
    <property type="entry name" value="UTRA"/>
</dbReference>
<keyword evidence="2" id="KW-0238">DNA-binding</keyword>
<dbReference type="PANTHER" id="PTHR44846">
    <property type="entry name" value="MANNOSYL-D-GLYCERATE TRANSPORT/METABOLISM SYSTEM REPRESSOR MNGR-RELATED"/>
    <property type="match status" value="1"/>
</dbReference>
<dbReference type="PROSITE" id="PS50949">
    <property type="entry name" value="HTH_GNTR"/>
    <property type="match status" value="1"/>
</dbReference>
<dbReference type="InterPro" id="IPR050679">
    <property type="entry name" value="Bact_HTH_transcr_reg"/>
</dbReference>
<dbReference type="SMART" id="SM00345">
    <property type="entry name" value="HTH_GNTR"/>
    <property type="match status" value="1"/>
</dbReference>
<sequence>MKLANRSLYLQARDMIFELINENLEPMEKIPSEQKLSAKLGVSRNTIREAIRTLEQEGFLFSKQGVGTFVIGSKNSLKTNIATLESSTNIIEAQGYMPGTMNVFSKIQTASPVVCKQLSLGDKNKEVLYIERVRTADEHPVVYVEDYIPYINGMEHEYREKYYESLSKFLDKFGMEISFSICSIKAVISDDKIASKLQLNEQSALLLLKQTHYSNSGIPVLFSDSYYLSDKFEFNVIRKKG</sequence>
<evidence type="ECO:0000256" key="1">
    <source>
        <dbReference type="ARBA" id="ARBA00023015"/>
    </source>
</evidence>
<dbReference type="GO" id="GO:0003700">
    <property type="term" value="F:DNA-binding transcription factor activity"/>
    <property type="evidence" value="ECO:0007669"/>
    <property type="project" value="InterPro"/>
</dbReference>
<dbReference type="Gene3D" id="1.10.10.10">
    <property type="entry name" value="Winged helix-like DNA-binding domain superfamily/Winged helix DNA-binding domain"/>
    <property type="match status" value="1"/>
</dbReference>
<dbReference type="AlphaFoldDB" id="A0A410MFR6"/>
<dbReference type="PRINTS" id="PR00035">
    <property type="entry name" value="HTHGNTR"/>
</dbReference>
<dbReference type="SMART" id="SM00866">
    <property type="entry name" value="UTRA"/>
    <property type="match status" value="1"/>
</dbReference>
<dbReference type="Proteomes" id="UP000287756">
    <property type="component" value="Chromosome"/>
</dbReference>
<proteinExistence type="predicted"/>
<dbReference type="KEGG" id="hli:HLI_15695"/>
<dbReference type="EMBL" id="CP026118">
    <property type="protein sequence ID" value="QAS53540.1"/>
    <property type="molecule type" value="Genomic_DNA"/>
</dbReference>
<evidence type="ECO:0000313" key="5">
    <source>
        <dbReference type="EMBL" id="QAS53540.1"/>
    </source>
</evidence>
<evidence type="ECO:0000259" key="4">
    <source>
        <dbReference type="PROSITE" id="PS50949"/>
    </source>
</evidence>
<dbReference type="Pfam" id="PF00392">
    <property type="entry name" value="GntR"/>
    <property type="match status" value="1"/>
</dbReference>
<reference evidence="5 6" key="1">
    <citation type="submission" date="2018-01" db="EMBL/GenBank/DDBJ databases">
        <title>The whole genome sequencing and assembly of Halobacillus litoralis ERB031 strain.</title>
        <authorList>
            <person name="Lee S.-J."/>
            <person name="Park M.-K."/>
            <person name="Kim J.-Y."/>
            <person name="Lee Y.-J."/>
            <person name="Yi H."/>
            <person name="Bahn Y.-S."/>
            <person name="Kim J.F."/>
            <person name="Lee D.-W."/>
        </authorList>
    </citation>
    <scope>NUCLEOTIDE SEQUENCE [LARGE SCALE GENOMIC DNA]</scope>
    <source>
        <strain evidence="5 6">ERB 031</strain>
    </source>
</reference>
<protein>
    <submittedName>
        <fullName evidence="5">GntR family transcriptional regulator</fullName>
    </submittedName>
</protein>
<dbReference type="SUPFAM" id="SSF46785">
    <property type="entry name" value="Winged helix' DNA-binding domain"/>
    <property type="match status" value="1"/>
</dbReference>
<dbReference type="GO" id="GO:0045892">
    <property type="term" value="P:negative regulation of DNA-templated transcription"/>
    <property type="evidence" value="ECO:0007669"/>
    <property type="project" value="TreeGrafter"/>
</dbReference>
<dbReference type="Pfam" id="PF07702">
    <property type="entry name" value="UTRA"/>
    <property type="match status" value="1"/>
</dbReference>
<keyword evidence="3" id="KW-0804">Transcription</keyword>
<dbReference type="Gene3D" id="3.40.1410.10">
    <property type="entry name" value="Chorismate lyase-like"/>
    <property type="match status" value="1"/>
</dbReference>
<dbReference type="OrthoDB" id="149756at2"/>
<evidence type="ECO:0000256" key="2">
    <source>
        <dbReference type="ARBA" id="ARBA00023125"/>
    </source>
</evidence>
<dbReference type="GO" id="GO:0003677">
    <property type="term" value="F:DNA binding"/>
    <property type="evidence" value="ECO:0007669"/>
    <property type="project" value="UniProtKB-KW"/>
</dbReference>
<evidence type="ECO:0000256" key="3">
    <source>
        <dbReference type="ARBA" id="ARBA00023163"/>
    </source>
</evidence>
<evidence type="ECO:0000313" key="6">
    <source>
        <dbReference type="Proteomes" id="UP000287756"/>
    </source>
</evidence>
<dbReference type="InterPro" id="IPR036390">
    <property type="entry name" value="WH_DNA-bd_sf"/>
</dbReference>
<dbReference type="SUPFAM" id="SSF64288">
    <property type="entry name" value="Chorismate lyase-like"/>
    <property type="match status" value="1"/>
</dbReference>